<dbReference type="AlphaFoldDB" id="A0A0V1C4J6"/>
<evidence type="ECO:0000313" key="2">
    <source>
        <dbReference type="EMBL" id="KRY44468.1"/>
    </source>
</evidence>
<reference evidence="1 3" key="1">
    <citation type="submission" date="2015-01" db="EMBL/GenBank/DDBJ databases">
        <title>Evolution of Trichinella species and genotypes.</title>
        <authorList>
            <person name="Korhonen P.K."/>
            <person name="Edoardo P."/>
            <person name="Giuseppe L.R."/>
            <person name="Gasser R.B."/>
        </authorList>
    </citation>
    <scope>NUCLEOTIDE SEQUENCE [LARGE SCALE GENOMIC DNA]</scope>
    <source>
        <strain evidence="1">ISS120</strain>
    </source>
</reference>
<proteinExistence type="predicted"/>
<evidence type="ECO:0000313" key="3">
    <source>
        <dbReference type="Proteomes" id="UP000054653"/>
    </source>
</evidence>
<sequence length="47" mass="5123">MANWNFNYVETSANSRSNVVKKQIVTTTTKLHLRITGGGLAFPADVA</sequence>
<keyword evidence="3" id="KW-1185">Reference proteome</keyword>
<comment type="caution">
    <text evidence="1">The sequence shown here is derived from an EMBL/GenBank/DDBJ whole genome shotgun (WGS) entry which is preliminary data.</text>
</comment>
<gene>
    <name evidence="2" type="ORF">T03_2088</name>
    <name evidence="1" type="ORF">T03_7888</name>
</gene>
<protein>
    <submittedName>
        <fullName evidence="1">Uncharacterized protein</fullName>
    </submittedName>
</protein>
<organism evidence="1 3">
    <name type="scientific">Trichinella britovi</name>
    <name type="common">Parasitic roundworm</name>
    <dbReference type="NCBI Taxonomy" id="45882"/>
    <lineage>
        <taxon>Eukaryota</taxon>
        <taxon>Metazoa</taxon>
        <taxon>Ecdysozoa</taxon>
        <taxon>Nematoda</taxon>
        <taxon>Enoplea</taxon>
        <taxon>Dorylaimia</taxon>
        <taxon>Trichinellida</taxon>
        <taxon>Trichinellidae</taxon>
        <taxon>Trichinella</taxon>
    </lineage>
</organism>
<dbReference type="EMBL" id="JYDI01000723">
    <property type="protein sequence ID" value="KRY44118.1"/>
    <property type="molecule type" value="Genomic_DNA"/>
</dbReference>
<dbReference type="Proteomes" id="UP000054653">
    <property type="component" value="Unassembled WGS sequence"/>
</dbReference>
<dbReference type="EMBL" id="JYDI01000581">
    <property type="protein sequence ID" value="KRY44468.1"/>
    <property type="molecule type" value="Genomic_DNA"/>
</dbReference>
<name>A0A0V1C4J6_TRIBR</name>
<accession>A0A0V1C4J6</accession>
<evidence type="ECO:0000313" key="1">
    <source>
        <dbReference type="EMBL" id="KRY44118.1"/>
    </source>
</evidence>